<keyword evidence="3" id="KW-1185">Reference proteome</keyword>
<proteinExistence type="predicted"/>
<evidence type="ECO:0000313" key="2">
    <source>
        <dbReference type="EMBL" id="KDQ50589.1"/>
    </source>
</evidence>
<evidence type="ECO:0000256" key="1">
    <source>
        <dbReference type="SAM" id="SignalP"/>
    </source>
</evidence>
<accession>A0A067P745</accession>
<dbReference type="HOGENOM" id="CLU_1555482_0_0_1"/>
<evidence type="ECO:0000313" key="3">
    <source>
        <dbReference type="Proteomes" id="UP000027265"/>
    </source>
</evidence>
<dbReference type="EMBL" id="KL197758">
    <property type="protein sequence ID" value="KDQ50589.1"/>
    <property type="molecule type" value="Genomic_DNA"/>
</dbReference>
<feature type="chain" id="PRO_5001642897" evidence="1">
    <location>
        <begin position="18"/>
        <end position="172"/>
    </location>
</feature>
<dbReference type="AlphaFoldDB" id="A0A067P745"/>
<dbReference type="PANTHER" id="PTHR35043:SF7">
    <property type="entry name" value="TRANSCRIPTION FACTOR DOMAIN-CONTAINING PROTEIN"/>
    <property type="match status" value="1"/>
</dbReference>
<keyword evidence="1" id="KW-0732">Signal</keyword>
<dbReference type="Proteomes" id="UP000027265">
    <property type="component" value="Unassembled WGS sequence"/>
</dbReference>
<name>A0A067P745_9AGAM</name>
<feature type="signal peptide" evidence="1">
    <location>
        <begin position="1"/>
        <end position="17"/>
    </location>
</feature>
<organism evidence="2 3">
    <name type="scientific">Jaapia argillacea MUCL 33604</name>
    <dbReference type="NCBI Taxonomy" id="933084"/>
    <lineage>
        <taxon>Eukaryota</taxon>
        <taxon>Fungi</taxon>
        <taxon>Dikarya</taxon>
        <taxon>Basidiomycota</taxon>
        <taxon>Agaricomycotina</taxon>
        <taxon>Agaricomycetes</taxon>
        <taxon>Agaricomycetidae</taxon>
        <taxon>Jaapiales</taxon>
        <taxon>Jaapiaceae</taxon>
        <taxon>Jaapia</taxon>
    </lineage>
</organism>
<protein>
    <submittedName>
        <fullName evidence="2">Uncharacterized protein</fullName>
    </submittedName>
</protein>
<dbReference type="OrthoDB" id="9451547at2759"/>
<dbReference type="PANTHER" id="PTHR35043">
    <property type="entry name" value="TRANSCRIPTION FACTOR DOMAIN-CONTAINING PROTEIN"/>
    <property type="match status" value="1"/>
</dbReference>
<sequence length="172" mass="19183">MFFAALLSSIVFVIARAAPISPPVEVSPSCTNLSQRRTFESIIYSCVATLAACTWVSVHPNIPGLEAGSFKIFLFRLKYMVMALIAPELLLTWAIRQWIVAGRLADKYRDHRWTRTHGFFLLMGGFALVENGELVETLSPERLETLTTDESRRKIGECGRNAGLDLDCECVA</sequence>
<dbReference type="InParanoid" id="A0A067P745"/>
<gene>
    <name evidence="2" type="ORF">JAAARDRAFT_41904</name>
</gene>
<reference evidence="3" key="1">
    <citation type="journal article" date="2014" name="Proc. Natl. Acad. Sci. U.S.A.">
        <title>Extensive sampling of basidiomycete genomes demonstrates inadequacy of the white-rot/brown-rot paradigm for wood decay fungi.</title>
        <authorList>
            <person name="Riley R."/>
            <person name="Salamov A.A."/>
            <person name="Brown D.W."/>
            <person name="Nagy L.G."/>
            <person name="Floudas D."/>
            <person name="Held B.W."/>
            <person name="Levasseur A."/>
            <person name="Lombard V."/>
            <person name="Morin E."/>
            <person name="Otillar R."/>
            <person name="Lindquist E.A."/>
            <person name="Sun H."/>
            <person name="LaButti K.M."/>
            <person name="Schmutz J."/>
            <person name="Jabbour D."/>
            <person name="Luo H."/>
            <person name="Baker S.E."/>
            <person name="Pisabarro A.G."/>
            <person name="Walton J.D."/>
            <person name="Blanchette R.A."/>
            <person name="Henrissat B."/>
            <person name="Martin F."/>
            <person name="Cullen D."/>
            <person name="Hibbett D.S."/>
            <person name="Grigoriev I.V."/>
        </authorList>
    </citation>
    <scope>NUCLEOTIDE SEQUENCE [LARGE SCALE GENOMIC DNA]</scope>
    <source>
        <strain evidence="3">MUCL 33604</strain>
    </source>
</reference>
<dbReference type="STRING" id="933084.A0A067P745"/>